<reference evidence="1 2" key="1">
    <citation type="submission" date="2015-11" db="EMBL/GenBank/DDBJ databases">
        <title>Genome sequences of Lysobacter enzymogenes strain C3 and Lysobacter antibioticus ATCC 29479.</title>
        <authorList>
            <person name="Kobayashi D.Y."/>
        </authorList>
    </citation>
    <scope>NUCLEOTIDE SEQUENCE [LARGE SCALE GENOMIC DNA]</scope>
    <source>
        <strain evidence="1 2">C3</strain>
    </source>
</reference>
<dbReference type="AlphaFoldDB" id="A0A0S2DQ74"/>
<gene>
    <name evidence="1" type="ORF">GLE_5325</name>
</gene>
<dbReference type="PATRIC" id="fig|69.6.peg.5242"/>
<dbReference type="EMBL" id="CP013140">
    <property type="protein sequence ID" value="ALN60666.1"/>
    <property type="molecule type" value="Genomic_DNA"/>
</dbReference>
<proteinExistence type="predicted"/>
<dbReference type="Proteomes" id="UP000061569">
    <property type="component" value="Chromosome"/>
</dbReference>
<accession>A0A0S2DQ74</accession>
<name>A0A0S2DQ74_LYSEN</name>
<dbReference type="KEGG" id="lez:GLE_5325"/>
<evidence type="ECO:0000313" key="2">
    <source>
        <dbReference type="Proteomes" id="UP000061569"/>
    </source>
</evidence>
<evidence type="ECO:0000313" key="1">
    <source>
        <dbReference type="EMBL" id="ALN60666.1"/>
    </source>
</evidence>
<organism evidence="1 2">
    <name type="scientific">Lysobacter enzymogenes</name>
    <dbReference type="NCBI Taxonomy" id="69"/>
    <lineage>
        <taxon>Bacteria</taxon>
        <taxon>Pseudomonadati</taxon>
        <taxon>Pseudomonadota</taxon>
        <taxon>Gammaproteobacteria</taxon>
        <taxon>Lysobacterales</taxon>
        <taxon>Lysobacteraceae</taxon>
        <taxon>Lysobacter</taxon>
    </lineage>
</organism>
<sequence length="52" mass="6113">MDVWRRGFDLIDLSMARIPARNPRSCPHRSKRADRPEKCLELSIFMNGLENL</sequence>
<protein>
    <submittedName>
        <fullName evidence="1">Uncharacterized protein</fullName>
    </submittedName>
</protein>